<dbReference type="PRINTS" id="PR00080">
    <property type="entry name" value="SDRFAMILY"/>
</dbReference>
<dbReference type="Proteomes" id="UP001589627">
    <property type="component" value="Unassembled WGS sequence"/>
</dbReference>
<proteinExistence type="inferred from homology"/>
<gene>
    <name evidence="2" type="ORF">ACFFNX_05790</name>
</gene>
<reference evidence="2 3" key="1">
    <citation type="submission" date="2024-09" db="EMBL/GenBank/DDBJ databases">
        <authorList>
            <person name="Sun Q."/>
            <person name="Mori K."/>
        </authorList>
    </citation>
    <scope>NUCLEOTIDE SEQUENCE [LARGE SCALE GENOMIC DNA]</scope>
    <source>
        <strain evidence="2 3">TBRC 0563</strain>
    </source>
</reference>
<comment type="caution">
    <text evidence="2">The sequence shown here is derived from an EMBL/GenBank/DDBJ whole genome shotgun (WGS) entry which is preliminary data.</text>
</comment>
<dbReference type="NCBIfam" id="NF005559">
    <property type="entry name" value="PRK07231.1"/>
    <property type="match status" value="1"/>
</dbReference>
<dbReference type="PANTHER" id="PTHR42879:SF2">
    <property type="entry name" value="3-OXOACYL-[ACYL-CARRIER-PROTEIN] REDUCTASE FABG"/>
    <property type="match status" value="1"/>
</dbReference>
<dbReference type="InterPro" id="IPR050259">
    <property type="entry name" value="SDR"/>
</dbReference>
<protein>
    <submittedName>
        <fullName evidence="2">SDR family NAD(P)-dependent oxidoreductase</fullName>
        <ecNumber evidence="2">1.1.1.-</ecNumber>
    </submittedName>
</protein>
<dbReference type="SUPFAM" id="SSF51735">
    <property type="entry name" value="NAD(P)-binding Rossmann-fold domains"/>
    <property type="match status" value="1"/>
</dbReference>
<name>A0ABV5Y9J7_9ACTN</name>
<keyword evidence="3" id="KW-1185">Reference proteome</keyword>
<accession>A0ABV5Y9J7</accession>
<dbReference type="InterPro" id="IPR002347">
    <property type="entry name" value="SDR_fam"/>
</dbReference>
<organism evidence="2 3">
    <name type="scientific">Actinoallomurus acaciae</name>
    <dbReference type="NCBI Taxonomy" id="502577"/>
    <lineage>
        <taxon>Bacteria</taxon>
        <taxon>Bacillati</taxon>
        <taxon>Actinomycetota</taxon>
        <taxon>Actinomycetes</taxon>
        <taxon>Streptosporangiales</taxon>
        <taxon>Thermomonosporaceae</taxon>
        <taxon>Actinoallomurus</taxon>
    </lineage>
</organism>
<keyword evidence="2" id="KW-0560">Oxidoreductase</keyword>
<dbReference type="InterPro" id="IPR036291">
    <property type="entry name" value="NAD(P)-bd_dom_sf"/>
</dbReference>
<evidence type="ECO:0000256" key="1">
    <source>
        <dbReference type="ARBA" id="ARBA00006484"/>
    </source>
</evidence>
<comment type="similarity">
    <text evidence="1">Belongs to the short-chain dehydrogenases/reductases (SDR) family.</text>
</comment>
<dbReference type="RefSeq" id="WP_378196315.1">
    <property type="nucleotide sequence ID" value="NZ_JBHLZP010000025.1"/>
</dbReference>
<sequence>MFDLTGKRAVVTGASSGIGQAIAVALGQAGANVASLYLAGREGADEAESEIRAAGRDTLFVQGDTSDHEQVEALASEVERRWGGLDIWVNNAGWLLIRSFLDMTHDEWHRQLATNLHGYFYGCRAAAARMVPSGSGRIINVTSITRVQPVSQATAYVTGKGGVHGLTTSLAVELAGHGITVNAIAPGATDTGLTAGAYTPDVRAVYEARIPVNRIAGPSDLAGAAVFLASDEARYVTGHELVVDGGMTLNGDVGFDETPSST</sequence>
<dbReference type="PANTHER" id="PTHR42879">
    <property type="entry name" value="3-OXOACYL-(ACYL-CARRIER-PROTEIN) REDUCTASE"/>
    <property type="match status" value="1"/>
</dbReference>
<dbReference type="Gene3D" id="3.40.50.720">
    <property type="entry name" value="NAD(P)-binding Rossmann-like Domain"/>
    <property type="match status" value="1"/>
</dbReference>
<dbReference type="EMBL" id="JBHLZP010000025">
    <property type="protein sequence ID" value="MFB9831700.1"/>
    <property type="molecule type" value="Genomic_DNA"/>
</dbReference>
<dbReference type="Pfam" id="PF13561">
    <property type="entry name" value="adh_short_C2"/>
    <property type="match status" value="1"/>
</dbReference>
<dbReference type="PROSITE" id="PS00061">
    <property type="entry name" value="ADH_SHORT"/>
    <property type="match status" value="1"/>
</dbReference>
<dbReference type="GO" id="GO:0016491">
    <property type="term" value="F:oxidoreductase activity"/>
    <property type="evidence" value="ECO:0007669"/>
    <property type="project" value="UniProtKB-KW"/>
</dbReference>
<dbReference type="InterPro" id="IPR020904">
    <property type="entry name" value="Sc_DH/Rdtase_CS"/>
</dbReference>
<dbReference type="PRINTS" id="PR00081">
    <property type="entry name" value="GDHRDH"/>
</dbReference>
<evidence type="ECO:0000313" key="3">
    <source>
        <dbReference type="Proteomes" id="UP001589627"/>
    </source>
</evidence>
<evidence type="ECO:0000313" key="2">
    <source>
        <dbReference type="EMBL" id="MFB9831700.1"/>
    </source>
</evidence>
<dbReference type="EC" id="1.1.1.-" evidence="2"/>